<dbReference type="InterPro" id="IPR000873">
    <property type="entry name" value="AMP-dep_synth/lig_dom"/>
</dbReference>
<feature type="domain" description="Carrier" evidence="4">
    <location>
        <begin position="2083"/>
        <end position="2158"/>
    </location>
</feature>
<dbReference type="PROSITE" id="PS00455">
    <property type="entry name" value="AMP_BINDING"/>
    <property type="match status" value="3"/>
</dbReference>
<dbReference type="SUPFAM" id="SSF52777">
    <property type="entry name" value="CoA-dependent acyltransferases"/>
    <property type="match status" value="6"/>
</dbReference>
<sequence length="3750" mass="416630">MNLNQFLAELAQRGVKLWLEGETLRFRAPKGVVTPEKRDLLVLHKAKIISLLSQNNTSANDTEKTIVTTSEQREIPLSFPQEQLWFLSELDANNVSYNELFALRFLGVLDIVALEQSLNKIVARHAALRTNFTTVNGQPVQVIAERLTLTVPVIELSNLPACDTENEVQRLATEQAQKPFNLVSDPLIQATVFKLTDTEHIILLRTHHIVWDGWSLGVMWRELAAFYNDLSQELPPLPAQYPEFAVWQRQYLTGEVLDSLQTYWKNQLLDAPPLLELPTDRARGITQTFRGKHYKFVIAKPLSEALIDLSRRQKVTIFMTLLSAFQTLLYRYTGQDDVVVGSPIANRDRPEFEGLIGFFVNTLVLRTCFSGNPSFEDLLSKVRKVTLGAYAHRDLPFEKLVEILQPERSVSYTPLVQVMLVILDELPEIQIGGLRVSPLAVETGIARTDLALCVEKTACGLIGEWEYNTDLFDEATIARMTRHFQTLLEGIVVNSKQKISELSLLTETERQQIHVEWNNTWAEYPQDKCIHQLFEAQVEQSPDAVALVFEGEQLTYRELNAKANQLAHYLQNLGVGPEVLVGICVKPSFDTVVGILGILKAGGAYVPLDPNYPQERLGFMLEDSSVSVLLTQTQLVELLPPSSARVVCVDGDVEKIAFHSSENPNSTVTADNLAYVIYTSGSTGKPKGVLLAHQGLCNLVTAQIQLFDVHSDSRILQFASLSFDASIWEIVMALISGATLVLALRESLMPGPALIGLLRDYAITTATLPPSVLAVLPPEEFPALQTVIVAGEACSADLLARWAPRRQFFNAYGPTEATVCATVALCSDGSQKPHIGRPISNTQIYILDPHNQPVPIGVPGEIHIAGVGLAKGYLNRPELTDEKFIPNPFSNEPGSRLYKTGDLARYLSDGNIEYVGRIDDQVKVRGFRIELGEIEAALRQHPGVRETVVIARDFEAGNKQLIAYMVPHNAPEPTITDLRHFLKQQLPDYMVPSAFVVLESLPLTPNGKVDRRALPAPEKPKELEESFVAPSTPIEEILASIWSNILSIDSVGIHDNFFELGGHSLLATQVISRVRDTLTVEIPLRTLFEAPTVAGLAERVENSLKNGQSVEALPLVPISRSESIPLSFAQARLWFLDELQPNSSFYNIPLALHLSGQLNIAALESSINEIIQRHEALRTNFVAVEGQPVQVITSTFNFQVQSVNLLHLPETERKIEAQQLATVEANRPFNLEREPLFRVTLLQLDQTEYVLLFTMHHIISDGWSLGILLKELRELYKGFCTGKPVNLPSLPVQYADFAVWQRQWLSGEILETQLRYWKEKLSDAPTLLELPTDRPRPAVQTFRGGYYHAVLPQELNAELTALTKRVGVTLFMTLLAAFQTLLYRLSGQDDIVVGTPVGGRNRQEIEGLIGFFVNSLVLRTDLSGNPSFEQLLGKVREVALQAYTHQDLPFEQLVEALHPTRDLSYTPLFQAMFSLDDDLVPVMELPELSISSYPVEMGTAKFDLGLSMENTVSGLVAEWEYSTDLFDESTIARMTRHFQTLLESIVVNSKQKISELPLLTETERHQLLIEWNNTWAEYPQERCIHQLFEEQVERSPDAVAVVFEGEQLTYRELNAKANQLAHYLRSLGVGPEVLVGICVERSFDTIVGILGVLKAGGAYVPLDPTYPLERLGFMLEDSSAPVLLTQSKLVETLPPHRARVVCLDSDWEEIASCGQENPLTIITPDNLAYVIYTSGSTGKPKGVLLAQSGLCNLATAQIQLFNVHSDSRILQFASFSFDVATSDVVIALSSGAALYLATKDSILPGAGLIEVLRDKAITHVELPVSVLSVLPFEELPALQTIVVGGEACPPDLVARWALGRQFFNAYGPTEATVCATVALCSDGSQKPPIGRPIANTQIYILDPHNQPVPIGLSGELHIAGVGLAKGYLNRPDLSEAKFIGNPFSNEPGERLYKTGDLARYLPDGNIEYLGRIDNQVKVRGFRIELGEIEAVLSLHPSVREAAVIATENVAGSKQLVAYVVPVQESAPVSSDLRRFLKEKLPDYMLPGAFVVLEALPLTPNGKVDRRALPIPDKRNELEESFVAPRTPIEEMLASIWSNILSIESVGIHDNFFELGGHSLLATQVISRVRDTLAVELPLRSLFEAPTIAEFAARVEIALAKGQSVQALPLVPIPRSGDIPLSFAQARLWFLDQLQPDSAFYNIPLALRLSGMLNIAALQSSINEIIRRHETLRTNFAMLEGQPVQVIASTFNCQLQVFNLLHLPETDREIEVQRCVNEEANRPFNLKQEPLFRATLLQLNHTEYVLLFTMHHIIADGWSLGVLLKELREIYKGFCTGKHPVLPSLPVQYADFAVWQRQWLSGEILETQLRYWKEKLSDAPTLLELPTDRPRPAVQTFRGGYYHAVLPQELSAELTALSKRVGVTLFITLLAAFQTWLYRLSRQDDIVVGTPVAGRNRQEIEGLIGFFVNTLVLRIDLSGNPSFEQLLGRVREVTLGAYTHQDLPFEQLVEALHPTRDLSYTPLFQVMFSLDDDLVPVMELSQLSISSYPVEIGTAKCDLGLSIENTTCGLIGVWEYNTDLFDEATIAGMARHYQTLLEGIIANPNHPISELPLLTETERHQLLVQWNNTGAEYRQDKCIHELFEAQVEHSPDAVAVVFEWEQLTYRELNAKANQLAYYLQGLGVGPEVLVGICVERSLEMVIGLLGILKAGGAYVPLDPNYPSERLAFMLEDSSVPVLLTQEKLVEKLPPNSAYVACLDSDWEEIAAYREKNPLSGVKAENLAYVIYTSGSTGKPKGVLIEHRSLVNYITAMSAEYALSECDRILQFSSISFDASAEEIYTSLTSGATLVLRTHSMLDSVEEFLQKCGNWKLTVLALPTAYWHELTAFLSQKMCAFPPSLRLISIGGEKALPDLATTWLKCVGQQVRLVNVYGPTETTVGATMCELSTADTTLKELPIGRPIGNVQTYILDENQQPVPISIPGELHIGGAGLARGYLNRLELTDERFIRNPFSDSPTELLYKTGDLVRYLPDGNIEYLGRIDNQVKIRGFRIELGEIEAILTQHPDVLATAVIDREDTPGNKRLVAYLVSNLIPDRIPYHTQCQLEINGNALKIETQDISTGGVGLIGVPVLGKGSSVRLHLQLPGEDEPHWFSGTVVWSHPPQAGIRFQLTPNEQAQVARSVAYLLDTQELWKTLQRTLTRNLRDYLKQKLPDYMIPSAFVTIPALPLTPNGKIDRRALPAPDSFHYELQDKFVAPRTPSETKLAAIWAEVLGLEKVGIHDNFFELGGHSLQAAFLVSKISVEMNLKISVKLLFQHPTIAELAEAFPSSLTPLTPERSFLQERVELKIEKALPLSFAPISKPPQFFRHEHRALLSLFTVGKIAPVDSATLGYLPISFLKGTSLTRQEIKNWLSNLPLWDAVMQTKWGRIAGLLLPIFEDELYTDQQNLVEMVVEALEMAGRLGAKTVSLTGLIPSATDYGRAIAQAIEGRTDLPKITTGHATTCSTVVLTIKKVLQVSNRSLEGEKVAFLGLGSIGINTLRLMLKCLPHPQSIILCDIYSKLESLQNLQRELSDDLGFRGSVQIATSLSSSELPPEIYDATLIIGATNVPDILDIQQVKPGTLIVDDSGPHCFSPEQAIQRFEEQKDILFTEGGALHAPDPIETVIYLPEWVKNNMTENVWSAYFEPTNPLNIMGCVMSSLLSSRFDDMQPTVGLLDLKTCVQHYQGLERLGFQAADLHCEGYVLQIEAK</sequence>
<gene>
    <name evidence="5" type="ORF">NG799_26820</name>
</gene>
<keyword evidence="6" id="KW-1185">Reference proteome</keyword>
<dbReference type="Pfam" id="PF00550">
    <property type="entry name" value="PP-binding"/>
    <property type="match status" value="3"/>
</dbReference>
<evidence type="ECO:0000313" key="6">
    <source>
        <dbReference type="Proteomes" id="UP001525890"/>
    </source>
</evidence>
<accession>A0ABT2MZG7</accession>
<feature type="domain" description="Carrier" evidence="4">
    <location>
        <begin position="3255"/>
        <end position="3330"/>
    </location>
</feature>
<feature type="domain" description="Carrier" evidence="4">
    <location>
        <begin position="1029"/>
        <end position="1104"/>
    </location>
</feature>
<dbReference type="InterPro" id="IPR036736">
    <property type="entry name" value="ACP-like_sf"/>
</dbReference>
<dbReference type="Pfam" id="PF07238">
    <property type="entry name" value="PilZ"/>
    <property type="match status" value="1"/>
</dbReference>
<evidence type="ECO:0000313" key="5">
    <source>
        <dbReference type="EMBL" id="MCT7969932.1"/>
    </source>
</evidence>
<dbReference type="InterPro" id="IPR009875">
    <property type="entry name" value="PilZ_domain"/>
</dbReference>
<dbReference type="Gene3D" id="3.30.300.30">
    <property type="match status" value="3"/>
</dbReference>
<protein>
    <submittedName>
        <fullName evidence="5">Amino acid adenylation domain-containing protein</fullName>
    </submittedName>
</protein>
<comment type="cofactor">
    <cofactor evidence="1">
        <name>pantetheine 4'-phosphate</name>
        <dbReference type="ChEBI" id="CHEBI:47942"/>
    </cofactor>
</comment>
<dbReference type="InterPro" id="IPR044894">
    <property type="entry name" value="TubC_N_sf"/>
</dbReference>
<comment type="caution">
    <text evidence="5">The sequence shown here is derived from an EMBL/GenBank/DDBJ whole genome shotgun (WGS) entry which is preliminary data.</text>
</comment>
<dbReference type="InterPro" id="IPR036291">
    <property type="entry name" value="NAD(P)-bd_dom_sf"/>
</dbReference>
<dbReference type="InterPro" id="IPR023213">
    <property type="entry name" value="CAT-like_dom_sf"/>
</dbReference>
<dbReference type="NCBIfam" id="NF003417">
    <property type="entry name" value="PRK04813.1"/>
    <property type="match status" value="4"/>
</dbReference>
<dbReference type="Gene3D" id="2.30.38.10">
    <property type="entry name" value="Luciferase, Domain 3"/>
    <property type="match status" value="3"/>
</dbReference>
<dbReference type="PANTHER" id="PTHR45527:SF1">
    <property type="entry name" value="FATTY ACID SYNTHASE"/>
    <property type="match status" value="1"/>
</dbReference>
<dbReference type="SUPFAM" id="SSF56801">
    <property type="entry name" value="Acetyl-CoA synthetase-like"/>
    <property type="match status" value="3"/>
</dbReference>
<dbReference type="InterPro" id="IPR025110">
    <property type="entry name" value="AMP-bd_C"/>
</dbReference>
<dbReference type="PROSITE" id="PS00012">
    <property type="entry name" value="PHOSPHOPANTETHEINE"/>
    <property type="match status" value="2"/>
</dbReference>
<keyword evidence="3" id="KW-0597">Phosphoprotein</keyword>
<dbReference type="EMBL" id="JAMXFF010000065">
    <property type="protein sequence ID" value="MCT7969932.1"/>
    <property type="molecule type" value="Genomic_DNA"/>
</dbReference>
<reference evidence="5 6" key="1">
    <citation type="journal article" date="2022" name="Front. Microbiol.">
        <title>High genomic differentiation and limited gene flow indicate recent cryptic speciation within the genus Laspinema (cyanobacteria).</title>
        <authorList>
            <person name="Stanojkovic A."/>
            <person name="Skoupy S."/>
            <person name="Skaloud P."/>
            <person name="Dvorak P."/>
        </authorList>
    </citation>
    <scope>NUCLEOTIDE SEQUENCE [LARGE SCALE GENOMIC DNA]</scope>
    <source>
        <strain evidence="5 6">D2a</strain>
    </source>
</reference>
<dbReference type="CDD" id="cd19531">
    <property type="entry name" value="LCL_NRPS-like"/>
    <property type="match status" value="3"/>
</dbReference>
<evidence type="ECO:0000256" key="1">
    <source>
        <dbReference type="ARBA" id="ARBA00001957"/>
    </source>
</evidence>
<dbReference type="Gene3D" id="1.10.10.1830">
    <property type="entry name" value="Non-ribosomal peptide synthase, adenylation domain"/>
    <property type="match status" value="1"/>
</dbReference>
<evidence type="ECO:0000256" key="3">
    <source>
        <dbReference type="ARBA" id="ARBA00022553"/>
    </source>
</evidence>
<dbReference type="InterPro" id="IPR029058">
    <property type="entry name" value="AB_hydrolase_fold"/>
</dbReference>
<dbReference type="Gene3D" id="1.10.1200.10">
    <property type="entry name" value="ACP-like"/>
    <property type="match status" value="2"/>
</dbReference>
<dbReference type="InterPro" id="IPR010071">
    <property type="entry name" value="AA_adenyl_dom"/>
</dbReference>
<dbReference type="InterPro" id="IPR041464">
    <property type="entry name" value="TubC_N"/>
</dbReference>
<dbReference type="SMART" id="SM00823">
    <property type="entry name" value="PKS_PP"/>
    <property type="match status" value="3"/>
</dbReference>
<evidence type="ECO:0000256" key="2">
    <source>
        <dbReference type="ARBA" id="ARBA00022450"/>
    </source>
</evidence>
<dbReference type="SUPFAM" id="SSF141371">
    <property type="entry name" value="PilZ domain-like"/>
    <property type="match status" value="1"/>
</dbReference>
<dbReference type="CDD" id="cd17652">
    <property type="entry name" value="A_NRPS_CmdD_like"/>
    <property type="match status" value="2"/>
</dbReference>
<dbReference type="NCBIfam" id="TIGR01733">
    <property type="entry name" value="AA-adenyl-dom"/>
    <property type="match status" value="3"/>
</dbReference>
<dbReference type="Pfam" id="PF00668">
    <property type="entry name" value="Condensation"/>
    <property type="match status" value="3"/>
</dbReference>
<dbReference type="Pfam" id="PF00501">
    <property type="entry name" value="AMP-binding"/>
    <property type="match status" value="3"/>
</dbReference>
<dbReference type="Gene3D" id="3.40.50.980">
    <property type="match status" value="6"/>
</dbReference>
<evidence type="ECO:0000259" key="4">
    <source>
        <dbReference type="PROSITE" id="PS50075"/>
    </source>
</evidence>
<dbReference type="RefSeq" id="WP_368009372.1">
    <property type="nucleotide sequence ID" value="NZ_JAMXFF010000065.1"/>
</dbReference>
<dbReference type="InterPro" id="IPR009081">
    <property type="entry name" value="PP-bd_ACP"/>
</dbReference>
<dbReference type="PANTHER" id="PTHR45527">
    <property type="entry name" value="NONRIBOSOMAL PEPTIDE SYNTHETASE"/>
    <property type="match status" value="1"/>
</dbReference>
<dbReference type="InterPro" id="IPR020806">
    <property type="entry name" value="PKS_PP-bd"/>
</dbReference>
<proteinExistence type="predicted"/>
<dbReference type="Gene3D" id="3.40.50.1820">
    <property type="entry name" value="alpha/beta hydrolase"/>
    <property type="match status" value="1"/>
</dbReference>
<dbReference type="Pfam" id="PF13193">
    <property type="entry name" value="AMP-binding_C"/>
    <property type="match status" value="2"/>
</dbReference>
<dbReference type="InterPro" id="IPR045851">
    <property type="entry name" value="AMP-bd_C_sf"/>
</dbReference>
<keyword evidence="2" id="KW-0596">Phosphopantetheine</keyword>
<dbReference type="PROSITE" id="PS50075">
    <property type="entry name" value="CARRIER"/>
    <property type="match status" value="3"/>
</dbReference>
<dbReference type="Gene3D" id="3.40.50.720">
    <property type="entry name" value="NAD(P)-binding Rossmann-like Domain"/>
    <property type="match status" value="1"/>
</dbReference>
<organism evidence="5 6">
    <name type="scientific">Laspinema palackyanum D2a</name>
    <dbReference type="NCBI Taxonomy" id="2953684"/>
    <lineage>
        <taxon>Bacteria</taxon>
        <taxon>Bacillati</taxon>
        <taxon>Cyanobacteriota</taxon>
        <taxon>Cyanophyceae</taxon>
        <taxon>Oscillatoriophycideae</taxon>
        <taxon>Oscillatoriales</taxon>
        <taxon>Laspinemataceae</taxon>
        <taxon>Laspinema</taxon>
        <taxon>Laspinema palackyanum</taxon>
    </lineage>
</organism>
<name>A0ABT2MZG7_9CYAN</name>
<dbReference type="Gene3D" id="2.40.10.220">
    <property type="entry name" value="predicted glycosyltransferase like domains"/>
    <property type="match status" value="1"/>
</dbReference>
<dbReference type="Gene3D" id="3.30.559.10">
    <property type="entry name" value="Chloramphenicol acetyltransferase-like domain"/>
    <property type="match status" value="3"/>
</dbReference>
<dbReference type="InterPro" id="IPR006162">
    <property type="entry name" value="Ppantetheine_attach_site"/>
</dbReference>
<dbReference type="Gene3D" id="3.30.559.30">
    <property type="entry name" value="Nonribosomal peptide synthetase, condensation domain"/>
    <property type="match status" value="3"/>
</dbReference>
<dbReference type="SUPFAM" id="SSF47336">
    <property type="entry name" value="ACP-like"/>
    <property type="match status" value="3"/>
</dbReference>
<dbReference type="SUPFAM" id="SSF51735">
    <property type="entry name" value="NAD(P)-binding Rossmann-fold domains"/>
    <property type="match status" value="1"/>
</dbReference>
<dbReference type="InterPro" id="IPR001242">
    <property type="entry name" value="Condensation_dom"/>
</dbReference>
<dbReference type="Pfam" id="PF18563">
    <property type="entry name" value="TubC_N"/>
    <property type="match status" value="1"/>
</dbReference>
<dbReference type="Proteomes" id="UP001525890">
    <property type="component" value="Unassembled WGS sequence"/>
</dbReference>
<dbReference type="InterPro" id="IPR020845">
    <property type="entry name" value="AMP-binding_CS"/>
</dbReference>